<evidence type="ECO:0000313" key="8">
    <source>
        <dbReference type="Proteomes" id="UP001314205"/>
    </source>
</evidence>
<keyword evidence="8" id="KW-1185">Reference proteome</keyword>
<feature type="transmembrane region" description="Helical" evidence="5">
    <location>
        <begin position="180"/>
        <end position="201"/>
    </location>
</feature>
<keyword evidence="2 5" id="KW-0812">Transmembrane</keyword>
<reference evidence="7 8" key="1">
    <citation type="submission" date="2023-11" db="EMBL/GenBank/DDBJ databases">
        <authorList>
            <person name="Hedman E."/>
            <person name="Englund M."/>
            <person name="Stromberg M."/>
            <person name="Nyberg Akerstrom W."/>
            <person name="Nylinder S."/>
            <person name="Jareborg N."/>
            <person name="Kallberg Y."/>
            <person name="Kronander E."/>
        </authorList>
    </citation>
    <scope>NUCLEOTIDE SEQUENCE [LARGE SCALE GENOMIC DNA]</scope>
</reference>
<dbReference type="Proteomes" id="UP001314205">
    <property type="component" value="Unassembled WGS sequence"/>
</dbReference>
<feature type="transmembrane region" description="Helical" evidence="5">
    <location>
        <begin position="438"/>
        <end position="458"/>
    </location>
</feature>
<dbReference type="SUPFAM" id="SSF103473">
    <property type="entry name" value="MFS general substrate transporter"/>
    <property type="match status" value="1"/>
</dbReference>
<comment type="subcellular location">
    <subcellularLocation>
        <location evidence="1">Membrane</location>
        <topology evidence="1">Multi-pass membrane protein</topology>
    </subcellularLocation>
</comment>
<dbReference type="Gene3D" id="1.20.1250.20">
    <property type="entry name" value="MFS general substrate transporter like domains"/>
    <property type="match status" value="1"/>
</dbReference>
<dbReference type="PANTHER" id="PTHR24064">
    <property type="entry name" value="SOLUTE CARRIER FAMILY 22 MEMBER"/>
    <property type="match status" value="1"/>
</dbReference>
<evidence type="ECO:0000259" key="6">
    <source>
        <dbReference type="PROSITE" id="PS50850"/>
    </source>
</evidence>
<feature type="transmembrane region" description="Helical" evidence="5">
    <location>
        <begin position="12"/>
        <end position="30"/>
    </location>
</feature>
<feature type="transmembrane region" description="Helical" evidence="5">
    <location>
        <begin position="294"/>
        <end position="312"/>
    </location>
</feature>
<dbReference type="InterPro" id="IPR020846">
    <property type="entry name" value="MFS_dom"/>
</dbReference>
<dbReference type="InterPro" id="IPR005828">
    <property type="entry name" value="MFS_sugar_transport-like"/>
</dbReference>
<evidence type="ECO:0000256" key="2">
    <source>
        <dbReference type="ARBA" id="ARBA00022692"/>
    </source>
</evidence>
<dbReference type="PROSITE" id="PS50850">
    <property type="entry name" value="MFS"/>
    <property type="match status" value="1"/>
</dbReference>
<feature type="domain" description="Major facilitator superfamily (MFS) profile" evidence="6">
    <location>
        <begin position="33"/>
        <end position="463"/>
    </location>
</feature>
<feature type="transmembrane region" description="Helical" evidence="5">
    <location>
        <begin position="352"/>
        <end position="371"/>
    </location>
</feature>
<organism evidence="7 8">
    <name type="scientific">Parnassius mnemosyne</name>
    <name type="common">clouded apollo</name>
    <dbReference type="NCBI Taxonomy" id="213953"/>
    <lineage>
        <taxon>Eukaryota</taxon>
        <taxon>Metazoa</taxon>
        <taxon>Ecdysozoa</taxon>
        <taxon>Arthropoda</taxon>
        <taxon>Hexapoda</taxon>
        <taxon>Insecta</taxon>
        <taxon>Pterygota</taxon>
        <taxon>Neoptera</taxon>
        <taxon>Endopterygota</taxon>
        <taxon>Lepidoptera</taxon>
        <taxon>Glossata</taxon>
        <taxon>Ditrysia</taxon>
        <taxon>Papilionoidea</taxon>
        <taxon>Papilionidae</taxon>
        <taxon>Parnassiinae</taxon>
        <taxon>Parnassini</taxon>
        <taxon>Parnassius</taxon>
        <taxon>Driopa</taxon>
    </lineage>
</organism>
<evidence type="ECO:0000256" key="5">
    <source>
        <dbReference type="SAM" id="Phobius"/>
    </source>
</evidence>
<accession>A0AAV1KR22</accession>
<keyword evidence="4 5" id="KW-0472">Membrane</keyword>
<dbReference type="Pfam" id="PF00083">
    <property type="entry name" value="Sugar_tr"/>
    <property type="match status" value="1"/>
</dbReference>
<dbReference type="GO" id="GO:0016020">
    <property type="term" value="C:membrane"/>
    <property type="evidence" value="ECO:0007669"/>
    <property type="project" value="UniProtKB-SubCell"/>
</dbReference>
<name>A0AAV1KR22_9NEOP</name>
<evidence type="ECO:0000256" key="3">
    <source>
        <dbReference type="ARBA" id="ARBA00022989"/>
    </source>
</evidence>
<evidence type="ECO:0000256" key="4">
    <source>
        <dbReference type="ARBA" id="ARBA00023136"/>
    </source>
</evidence>
<dbReference type="GO" id="GO:0022857">
    <property type="term" value="F:transmembrane transporter activity"/>
    <property type="evidence" value="ECO:0007669"/>
    <property type="project" value="InterPro"/>
</dbReference>
<evidence type="ECO:0000313" key="7">
    <source>
        <dbReference type="EMBL" id="CAK1585501.1"/>
    </source>
</evidence>
<sequence>MSEEDFIEKIIGRFGLYQTWILFLILISRYPMEFQLTNVVFILPSVDYVCLDESNLNATNYCPCENPEYDTSGIVSSVTSTWNLICGKTQLASLAQSMLQFGILAGSLIYGYISDRYGRRIACCYAFITDVIFVATSAFVPELWMFLVCRFLIGTAVGGSMICSYILIIELGGKSFRPYLTGLLEIAYITGYFIHPIIAYFVREWRYLQLATSVPWVFTIINFWLLPESPRWLITVGKKKEAISILTKIAKRNHRSVDDIESIVNKIEEESSRERQQQHGSYMDLFKTPKIRKYLVITAFVWFGVAHTFYGINQYIGRLQGNLYLNVMLSAACLLPGLILVVFASIHLQRKISVITSFSVAAISLLVFIFIPDGSDSLSLTFAIVGQVGAYTAFVQIYLFSSEIFPTVIRNSAMGFASMFGRFGSFVAPFVVNIGVEWLSITIFSVLAFCAGFLCFLLPETKNTVLLNTIQQTEKSKNSSNKNI</sequence>
<feature type="transmembrane region" description="Helical" evidence="5">
    <location>
        <begin position="120"/>
        <end position="139"/>
    </location>
</feature>
<protein>
    <recommendedName>
        <fullName evidence="6">Major facilitator superfamily (MFS) profile domain-containing protein</fullName>
    </recommendedName>
</protein>
<dbReference type="EMBL" id="CAVLGL010000079">
    <property type="protein sequence ID" value="CAK1585501.1"/>
    <property type="molecule type" value="Genomic_DNA"/>
</dbReference>
<evidence type="ECO:0000256" key="1">
    <source>
        <dbReference type="ARBA" id="ARBA00004141"/>
    </source>
</evidence>
<feature type="transmembrane region" description="Helical" evidence="5">
    <location>
        <begin position="377"/>
        <end position="400"/>
    </location>
</feature>
<keyword evidence="3 5" id="KW-1133">Transmembrane helix</keyword>
<proteinExistence type="predicted"/>
<dbReference type="InterPro" id="IPR036259">
    <property type="entry name" value="MFS_trans_sf"/>
</dbReference>
<comment type="caution">
    <text evidence="7">The sequence shown here is derived from an EMBL/GenBank/DDBJ whole genome shotgun (WGS) entry which is preliminary data.</text>
</comment>
<dbReference type="AlphaFoldDB" id="A0AAV1KR22"/>
<gene>
    <name evidence="7" type="ORF">PARMNEM_LOCUS6575</name>
</gene>
<feature type="transmembrane region" description="Helical" evidence="5">
    <location>
        <begin position="91"/>
        <end position="113"/>
    </location>
</feature>
<feature type="transmembrane region" description="Helical" evidence="5">
    <location>
        <begin position="412"/>
        <end position="432"/>
    </location>
</feature>
<feature type="transmembrane region" description="Helical" evidence="5">
    <location>
        <begin position="324"/>
        <end position="345"/>
    </location>
</feature>
<feature type="transmembrane region" description="Helical" evidence="5">
    <location>
        <begin position="145"/>
        <end position="168"/>
    </location>
</feature>